<feature type="region of interest" description="Disordered" evidence="1">
    <location>
        <begin position="50"/>
        <end position="98"/>
    </location>
</feature>
<dbReference type="AlphaFoldDB" id="A0A4Y2J2Y9"/>
<feature type="compositionally biased region" description="Basic and acidic residues" evidence="1">
    <location>
        <begin position="61"/>
        <end position="73"/>
    </location>
</feature>
<gene>
    <name evidence="2" type="ORF">AVEN_240000_1</name>
</gene>
<dbReference type="Proteomes" id="UP000499080">
    <property type="component" value="Unassembled WGS sequence"/>
</dbReference>
<keyword evidence="3" id="KW-1185">Reference proteome</keyword>
<comment type="caution">
    <text evidence="2">The sequence shown here is derived from an EMBL/GenBank/DDBJ whole genome shotgun (WGS) entry which is preliminary data.</text>
</comment>
<evidence type="ECO:0000256" key="1">
    <source>
        <dbReference type="SAM" id="MobiDB-lite"/>
    </source>
</evidence>
<organism evidence="2 3">
    <name type="scientific">Araneus ventricosus</name>
    <name type="common">Orbweaver spider</name>
    <name type="synonym">Epeira ventricosa</name>
    <dbReference type="NCBI Taxonomy" id="182803"/>
    <lineage>
        <taxon>Eukaryota</taxon>
        <taxon>Metazoa</taxon>
        <taxon>Ecdysozoa</taxon>
        <taxon>Arthropoda</taxon>
        <taxon>Chelicerata</taxon>
        <taxon>Arachnida</taxon>
        <taxon>Araneae</taxon>
        <taxon>Araneomorphae</taxon>
        <taxon>Entelegynae</taxon>
        <taxon>Araneoidea</taxon>
        <taxon>Araneidae</taxon>
        <taxon>Araneus</taxon>
    </lineage>
</organism>
<evidence type="ECO:0000313" key="2">
    <source>
        <dbReference type="EMBL" id="GBM84274.1"/>
    </source>
</evidence>
<dbReference type="EMBL" id="BGPR01003145">
    <property type="protein sequence ID" value="GBM84274.1"/>
    <property type="molecule type" value="Genomic_DNA"/>
</dbReference>
<sequence length="98" mass="11061">MQARNSSLYHEHKGRCGLVARCRPRNQSFQARNPIPPKIRRALGLLERELPAQVSSSSSDHGSKLRGPSEKSRRVASKRTVNKTKLQSAPSCRRKRKS</sequence>
<proteinExistence type="predicted"/>
<accession>A0A4Y2J2Y9</accession>
<protein>
    <submittedName>
        <fullName evidence="2">Uncharacterized protein</fullName>
    </submittedName>
</protein>
<name>A0A4Y2J2Y9_ARAVE</name>
<evidence type="ECO:0000313" key="3">
    <source>
        <dbReference type="Proteomes" id="UP000499080"/>
    </source>
</evidence>
<reference evidence="2 3" key="1">
    <citation type="journal article" date="2019" name="Sci. Rep.">
        <title>Orb-weaving spider Araneus ventricosus genome elucidates the spidroin gene catalogue.</title>
        <authorList>
            <person name="Kono N."/>
            <person name="Nakamura H."/>
            <person name="Ohtoshi R."/>
            <person name="Moran D.A.P."/>
            <person name="Shinohara A."/>
            <person name="Yoshida Y."/>
            <person name="Fujiwara M."/>
            <person name="Mori M."/>
            <person name="Tomita M."/>
            <person name="Arakawa K."/>
        </authorList>
    </citation>
    <scope>NUCLEOTIDE SEQUENCE [LARGE SCALE GENOMIC DNA]</scope>
</reference>